<feature type="chain" id="PRO_5009663948" evidence="2">
    <location>
        <begin position="36"/>
        <end position="203"/>
    </location>
</feature>
<reference evidence="4" key="1">
    <citation type="submission" date="2016-04" db="EMBL/GenBank/DDBJ databases">
        <authorList>
            <person name="Guldener U."/>
            <person name="Guldener U."/>
        </authorList>
    </citation>
    <scope>NUCLEOTIDE SEQUENCE [LARGE SCALE GENOMIC DNA]</scope>
    <source>
        <strain evidence="4">UB2112</strain>
    </source>
</reference>
<accession>A0A1K0FXC0</accession>
<dbReference type="GO" id="GO:0006310">
    <property type="term" value="P:DNA recombination"/>
    <property type="evidence" value="ECO:0007669"/>
    <property type="project" value="UniProtKB-KW"/>
</dbReference>
<dbReference type="Proteomes" id="UP000179920">
    <property type="component" value="Chromosome II"/>
</dbReference>
<name>A0A1K0FXC0_9BASI</name>
<organism evidence="3 4">
    <name type="scientific">Ustilago bromivora</name>
    <dbReference type="NCBI Taxonomy" id="307758"/>
    <lineage>
        <taxon>Eukaryota</taxon>
        <taxon>Fungi</taxon>
        <taxon>Dikarya</taxon>
        <taxon>Basidiomycota</taxon>
        <taxon>Ustilaginomycotina</taxon>
        <taxon>Ustilaginomycetes</taxon>
        <taxon>Ustilaginales</taxon>
        <taxon>Ustilaginaceae</taxon>
        <taxon>Ustilago</taxon>
    </lineage>
</organism>
<dbReference type="InterPro" id="IPR013762">
    <property type="entry name" value="Integrase-like_cat_sf"/>
</dbReference>
<dbReference type="GO" id="GO:0015074">
    <property type="term" value="P:DNA integration"/>
    <property type="evidence" value="ECO:0007669"/>
    <property type="project" value="InterPro"/>
</dbReference>
<dbReference type="Gene3D" id="1.10.443.10">
    <property type="entry name" value="Intergrase catalytic core"/>
    <property type="match status" value="1"/>
</dbReference>
<evidence type="ECO:0000313" key="4">
    <source>
        <dbReference type="Proteomes" id="UP000179920"/>
    </source>
</evidence>
<dbReference type="PANTHER" id="PTHR34605:SF3">
    <property type="entry name" value="P CELL-TYPE AGGLUTINATION PROTEIN MAP4-LIKE-RELATED"/>
    <property type="match status" value="1"/>
</dbReference>
<keyword evidence="2" id="KW-0732">Signal</keyword>
<dbReference type="AlphaFoldDB" id="A0A1K0FXC0"/>
<dbReference type="InterPro" id="IPR052925">
    <property type="entry name" value="Phage_Integrase-like_Recomb"/>
</dbReference>
<dbReference type="OrthoDB" id="2896586at2759"/>
<proteinExistence type="predicted"/>
<dbReference type="GO" id="GO:0003677">
    <property type="term" value="F:DNA binding"/>
    <property type="evidence" value="ECO:0007669"/>
    <property type="project" value="InterPro"/>
</dbReference>
<sequence length="203" mass="22185">MVCPSRHNHQMFCAVFCLAFACFLHLGELTWEVQGANNMLTVASVSFATDRSFTTVTILASKTDPFQQGATLTAPAVPLSTCTISTLQVVCRSWPSSTPLLILEGNRPFDRSSFVATLCQCLVTCRVEPSAYSGHSFHCGVVTWAASNGIDNTTIRALGRWWSDCFRCYIDKSAANRATITRVALYANTSAPLLLDTIAWCDL</sequence>
<keyword evidence="1" id="KW-0233">DNA recombination</keyword>
<dbReference type="InterPro" id="IPR011010">
    <property type="entry name" value="DNA_brk_join_enz"/>
</dbReference>
<feature type="signal peptide" evidence="2">
    <location>
        <begin position="1"/>
        <end position="35"/>
    </location>
</feature>
<gene>
    <name evidence="3" type="ORF">UBRO_20363</name>
</gene>
<evidence type="ECO:0000256" key="1">
    <source>
        <dbReference type="ARBA" id="ARBA00023172"/>
    </source>
</evidence>
<dbReference type="PROSITE" id="PS51257">
    <property type="entry name" value="PROKAR_LIPOPROTEIN"/>
    <property type="match status" value="1"/>
</dbReference>
<dbReference type="SUPFAM" id="SSF56349">
    <property type="entry name" value="DNA breaking-rejoining enzymes"/>
    <property type="match status" value="1"/>
</dbReference>
<dbReference type="EMBL" id="LT558118">
    <property type="protein sequence ID" value="SAM70004.1"/>
    <property type="molecule type" value="Genomic_DNA"/>
</dbReference>
<dbReference type="PANTHER" id="PTHR34605">
    <property type="entry name" value="PHAGE_INTEGRASE DOMAIN-CONTAINING PROTEIN"/>
    <property type="match status" value="1"/>
</dbReference>
<evidence type="ECO:0000256" key="2">
    <source>
        <dbReference type="SAM" id="SignalP"/>
    </source>
</evidence>
<evidence type="ECO:0000313" key="3">
    <source>
        <dbReference type="EMBL" id="SAM70004.1"/>
    </source>
</evidence>
<protein>
    <submittedName>
        <fullName evidence="3">Uncharacterized protein</fullName>
    </submittedName>
</protein>